<comment type="similarity">
    <text evidence="2">Belongs to the CDC73 family.</text>
</comment>
<name>A0A2T6ZAC9_TUBBO</name>
<evidence type="ECO:0000256" key="1">
    <source>
        <dbReference type="ARBA" id="ARBA00004123"/>
    </source>
</evidence>
<evidence type="ECO:0000313" key="8">
    <source>
        <dbReference type="Proteomes" id="UP000244722"/>
    </source>
</evidence>
<sequence>MAESDTLLRVSVSRPDTTMSSSSPTADTDPLSLLRLSISQSSSPSLSHTPNPPPQGASPVTLASASYLIFPSAAFPLWTKTRFQKSGGESVDLRSIYFAWLHREDTIPDYITKAQNLGDGVVTNLAFLERLELVTWLEGGQEESDFIKPLASAVTSALASADSHTVGGAPGGGVAGAVAMGGQGVQSTPGGSAKIGGSSAALTGKVRVTDPRLLEIYSYERVLSNRNTFLRGIKPTDFSHVRKQAEDFITRLRNQKPSGSNPSSSTPGPHHHHPHHPQQKSLPHRSSHPASGSASATSTPSKSPSKSRSRDPIILLSPSASSLLTMANIKAFLENGSFIPASQLPGPHETIHQISRLIPAIHPTAPVRFLVVDSIEKFKPDYWDRVVGVFTTGQAWQFRDYKWNNPVELFRQVRGFYVGWDGETVPDQVRGWGAGVKCLNIERNRRFRDREVCESIWDGIETGMKLKFGR</sequence>
<accession>A0A2T6ZAC9</accession>
<dbReference type="GO" id="GO:0000993">
    <property type="term" value="F:RNA polymerase II complex binding"/>
    <property type="evidence" value="ECO:0007669"/>
    <property type="project" value="TreeGrafter"/>
</dbReference>
<protein>
    <submittedName>
        <fullName evidence="7">RNA pol II accessory factor, Cdc73 family-domain-containing protein</fullName>
    </submittedName>
</protein>
<dbReference type="EMBL" id="NESQ01000533">
    <property type="protein sequence ID" value="PUU72450.1"/>
    <property type="molecule type" value="Genomic_DNA"/>
</dbReference>
<keyword evidence="3" id="KW-0804">Transcription</keyword>
<feature type="compositionally biased region" description="Basic residues" evidence="5">
    <location>
        <begin position="269"/>
        <end position="287"/>
    </location>
</feature>
<feature type="compositionally biased region" description="Low complexity" evidence="5">
    <location>
        <begin position="288"/>
        <end position="312"/>
    </location>
</feature>
<comment type="caution">
    <text evidence="7">The sequence shown here is derived from an EMBL/GenBank/DDBJ whole genome shotgun (WGS) entry which is preliminary data.</text>
</comment>
<dbReference type="PANTHER" id="PTHR12466">
    <property type="entry name" value="CDC73 DOMAIN PROTEIN"/>
    <property type="match status" value="1"/>
</dbReference>
<dbReference type="Pfam" id="PF05179">
    <property type="entry name" value="CDC73_C"/>
    <property type="match status" value="1"/>
</dbReference>
<evidence type="ECO:0000256" key="2">
    <source>
        <dbReference type="ARBA" id="ARBA00010427"/>
    </source>
</evidence>
<dbReference type="Gene3D" id="3.40.50.11990">
    <property type="entry name" value="RNA polymerase II accessory factor, Cdc73 C-terminal domain"/>
    <property type="match status" value="1"/>
</dbReference>
<evidence type="ECO:0000256" key="4">
    <source>
        <dbReference type="ARBA" id="ARBA00023242"/>
    </source>
</evidence>
<feature type="compositionally biased region" description="Low complexity" evidence="5">
    <location>
        <begin position="255"/>
        <end position="268"/>
    </location>
</feature>
<reference evidence="7 8" key="1">
    <citation type="submission" date="2017-04" db="EMBL/GenBank/DDBJ databases">
        <title>Draft genome sequence of Tuber borchii Vittad., a whitish edible truffle.</title>
        <authorList>
            <consortium name="DOE Joint Genome Institute"/>
            <person name="Murat C."/>
            <person name="Kuo A."/>
            <person name="Barry K.W."/>
            <person name="Clum A."/>
            <person name="Dockter R.B."/>
            <person name="Fauchery L."/>
            <person name="Iotti M."/>
            <person name="Kohler A."/>
            <person name="Labutti K."/>
            <person name="Lindquist E.A."/>
            <person name="Lipzen A."/>
            <person name="Ohm R.A."/>
            <person name="Wang M."/>
            <person name="Grigoriev I.V."/>
            <person name="Zambonelli A."/>
            <person name="Martin F.M."/>
        </authorList>
    </citation>
    <scope>NUCLEOTIDE SEQUENCE [LARGE SCALE GENOMIC DNA]</scope>
    <source>
        <strain evidence="7 8">Tbo3840</strain>
    </source>
</reference>
<proteinExistence type="inferred from homology"/>
<organism evidence="7 8">
    <name type="scientific">Tuber borchii</name>
    <name type="common">White truffle</name>
    <dbReference type="NCBI Taxonomy" id="42251"/>
    <lineage>
        <taxon>Eukaryota</taxon>
        <taxon>Fungi</taxon>
        <taxon>Dikarya</taxon>
        <taxon>Ascomycota</taxon>
        <taxon>Pezizomycotina</taxon>
        <taxon>Pezizomycetes</taxon>
        <taxon>Pezizales</taxon>
        <taxon>Tuberaceae</taxon>
        <taxon>Tuber</taxon>
    </lineage>
</organism>
<feature type="region of interest" description="Disordered" evidence="5">
    <location>
        <begin position="1"/>
        <end position="30"/>
    </location>
</feature>
<keyword evidence="4" id="KW-0539">Nucleus</keyword>
<comment type="subcellular location">
    <subcellularLocation>
        <location evidence="1">Nucleus</location>
    </subcellularLocation>
</comment>
<evidence type="ECO:0000313" key="7">
    <source>
        <dbReference type="EMBL" id="PUU72450.1"/>
    </source>
</evidence>
<dbReference type="PANTHER" id="PTHR12466:SF8">
    <property type="entry name" value="PARAFIBROMIN"/>
    <property type="match status" value="1"/>
</dbReference>
<dbReference type="InterPro" id="IPR031336">
    <property type="entry name" value="CDC73_C"/>
</dbReference>
<dbReference type="GO" id="GO:0006368">
    <property type="term" value="P:transcription elongation by RNA polymerase II"/>
    <property type="evidence" value="ECO:0007669"/>
    <property type="project" value="InterPro"/>
</dbReference>
<feature type="compositionally biased region" description="Polar residues" evidence="5">
    <location>
        <begin position="14"/>
        <end position="26"/>
    </location>
</feature>
<dbReference type="Proteomes" id="UP000244722">
    <property type="component" value="Unassembled WGS sequence"/>
</dbReference>
<dbReference type="GO" id="GO:0016593">
    <property type="term" value="C:Cdc73/Paf1 complex"/>
    <property type="evidence" value="ECO:0007669"/>
    <property type="project" value="InterPro"/>
</dbReference>
<evidence type="ECO:0000259" key="6">
    <source>
        <dbReference type="Pfam" id="PF05179"/>
    </source>
</evidence>
<evidence type="ECO:0000256" key="3">
    <source>
        <dbReference type="ARBA" id="ARBA00023163"/>
    </source>
</evidence>
<dbReference type="AlphaFoldDB" id="A0A2T6ZAC9"/>
<dbReference type="InterPro" id="IPR007852">
    <property type="entry name" value="Cdc73/Parafibromin"/>
</dbReference>
<feature type="region of interest" description="Disordered" evidence="5">
    <location>
        <begin position="252"/>
        <end position="312"/>
    </location>
</feature>
<dbReference type="InterPro" id="IPR038103">
    <property type="entry name" value="CDC73_C_sf"/>
</dbReference>
<dbReference type="GO" id="GO:0032968">
    <property type="term" value="P:positive regulation of transcription elongation by RNA polymerase II"/>
    <property type="evidence" value="ECO:0007669"/>
    <property type="project" value="TreeGrafter"/>
</dbReference>
<dbReference type="STRING" id="42251.A0A2T6ZAC9"/>
<evidence type="ECO:0000256" key="5">
    <source>
        <dbReference type="SAM" id="MobiDB-lite"/>
    </source>
</evidence>
<keyword evidence="8" id="KW-1185">Reference proteome</keyword>
<gene>
    <name evidence="7" type="ORF">B9Z19DRAFT_676267</name>
</gene>
<feature type="domain" description="Cell division control protein 73 C-terminal" evidence="6">
    <location>
        <begin position="309"/>
        <end position="462"/>
    </location>
</feature>
<dbReference type="OrthoDB" id="2186602at2759"/>